<keyword evidence="4" id="KW-0804">Transcription</keyword>
<dbReference type="InterPro" id="IPR000847">
    <property type="entry name" value="LysR_HTH_N"/>
</dbReference>
<dbReference type="Gene3D" id="3.40.190.10">
    <property type="entry name" value="Periplasmic binding protein-like II"/>
    <property type="match status" value="2"/>
</dbReference>
<keyword evidence="2" id="KW-0805">Transcription regulation</keyword>
<feature type="domain" description="HTH lysR-type" evidence="5">
    <location>
        <begin position="5"/>
        <end position="62"/>
    </location>
</feature>
<evidence type="ECO:0000256" key="2">
    <source>
        <dbReference type="ARBA" id="ARBA00023015"/>
    </source>
</evidence>
<dbReference type="PANTHER" id="PTHR30346:SF29">
    <property type="entry name" value="LYSR SUBSTRATE-BINDING"/>
    <property type="match status" value="1"/>
</dbReference>
<dbReference type="Proteomes" id="UP001645859">
    <property type="component" value="Unassembled WGS sequence"/>
</dbReference>
<comment type="caution">
    <text evidence="6">The sequence shown here is derived from an EMBL/GenBank/DDBJ whole genome shotgun (WGS) entry which is preliminary data.</text>
</comment>
<organism evidence="6 7">
    <name type="scientific">Leucobacter chromiireducens subsp. solipictus</name>
    <dbReference type="NCBI Taxonomy" id="398235"/>
    <lineage>
        <taxon>Bacteria</taxon>
        <taxon>Bacillati</taxon>
        <taxon>Actinomycetota</taxon>
        <taxon>Actinomycetes</taxon>
        <taxon>Micrococcales</taxon>
        <taxon>Microbacteriaceae</taxon>
        <taxon>Leucobacter</taxon>
    </lineage>
</organism>
<evidence type="ECO:0000259" key="5">
    <source>
        <dbReference type="PROSITE" id="PS50931"/>
    </source>
</evidence>
<keyword evidence="7" id="KW-1185">Reference proteome</keyword>
<dbReference type="SUPFAM" id="SSF46785">
    <property type="entry name" value="Winged helix' DNA-binding domain"/>
    <property type="match status" value="1"/>
</dbReference>
<dbReference type="InterPro" id="IPR036388">
    <property type="entry name" value="WH-like_DNA-bd_sf"/>
</dbReference>
<comment type="similarity">
    <text evidence="1">Belongs to the LysR transcriptional regulatory family.</text>
</comment>
<sequence length="325" mass="35137">MADGIDPRALMSFRAVAEHGSFAAAARELGWTQPALSSQVRRLEESLGVTLVTRTVKGVQLTEPGRRLLHHAEIIDGHLERAAREVAGLVDEGQRTVRVVAFPSACTSIVAPAMSELLARGTAGGSAGAPGIAIELEQQEPFAVPELLRRGTADVALVFRYEGEASPDFGAEVTEIPIGWDPLQLIVSQRRGSAGAKRRPLVEHARDRWVTGCPACRQHFLRIAEREGFVPDIRHATDDYMVVQELVARDMSVSVVPRLSLLSYRHPGVRAFGIGEGDGRQLLILHAKGEVRQEVHDVVAALERAAARVLDPVEFGTRPGAGENA</sequence>
<gene>
    <name evidence="6" type="ORF">D3230_07125</name>
</gene>
<dbReference type="PANTHER" id="PTHR30346">
    <property type="entry name" value="TRANSCRIPTIONAL DUAL REGULATOR HCAR-RELATED"/>
    <property type="match status" value="1"/>
</dbReference>
<evidence type="ECO:0000256" key="4">
    <source>
        <dbReference type="ARBA" id="ARBA00023163"/>
    </source>
</evidence>
<evidence type="ECO:0000256" key="3">
    <source>
        <dbReference type="ARBA" id="ARBA00023125"/>
    </source>
</evidence>
<dbReference type="Pfam" id="PF03466">
    <property type="entry name" value="LysR_substrate"/>
    <property type="match status" value="1"/>
</dbReference>
<dbReference type="SUPFAM" id="SSF53850">
    <property type="entry name" value="Periplasmic binding protein-like II"/>
    <property type="match status" value="1"/>
</dbReference>
<reference evidence="6 7" key="1">
    <citation type="submission" date="2018-09" db="EMBL/GenBank/DDBJ databases">
        <title>Comparative genomics of Leucobacter spp.</title>
        <authorList>
            <person name="Reis A.C."/>
            <person name="Kolvenbach B.A."/>
            <person name="Corvini P.F.X."/>
            <person name="Nunes O.C."/>
        </authorList>
    </citation>
    <scope>NUCLEOTIDE SEQUENCE [LARGE SCALE GENOMIC DNA]</scope>
    <source>
        <strain evidence="6 7">TAN 31504</strain>
    </source>
</reference>
<protein>
    <submittedName>
        <fullName evidence="6">LysR family transcriptional regulator</fullName>
    </submittedName>
</protein>
<dbReference type="Pfam" id="PF00126">
    <property type="entry name" value="HTH_1"/>
    <property type="match status" value="1"/>
</dbReference>
<dbReference type="RefSeq" id="WP_202344333.1">
    <property type="nucleotide sequence ID" value="NZ_BAAAPI010000013.1"/>
</dbReference>
<proteinExistence type="inferred from homology"/>
<accession>A0ABS1SEV0</accession>
<evidence type="ECO:0000313" key="6">
    <source>
        <dbReference type="EMBL" id="MBL3679069.1"/>
    </source>
</evidence>
<dbReference type="Gene3D" id="1.10.10.10">
    <property type="entry name" value="Winged helix-like DNA-binding domain superfamily/Winged helix DNA-binding domain"/>
    <property type="match status" value="1"/>
</dbReference>
<dbReference type="PRINTS" id="PR00039">
    <property type="entry name" value="HTHLYSR"/>
</dbReference>
<evidence type="ECO:0000256" key="1">
    <source>
        <dbReference type="ARBA" id="ARBA00009437"/>
    </source>
</evidence>
<dbReference type="InterPro" id="IPR005119">
    <property type="entry name" value="LysR_subst-bd"/>
</dbReference>
<keyword evidence="3" id="KW-0238">DNA-binding</keyword>
<dbReference type="EMBL" id="QYAC01000003">
    <property type="protein sequence ID" value="MBL3679069.1"/>
    <property type="molecule type" value="Genomic_DNA"/>
</dbReference>
<evidence type="ECO:0000313" key="7">
    <source>
        <dbReference type="Proteomes" id="UP001645859"/>
    </source>
</evidence>
<dbReference type="PROSITE" id="PS50931">
    <property type="entry name" value="HTH_LYSR"/>
    <property type="match status" value="1"/>
</dbReference>
<dbReference type="InterPro" id="IPR036390">
    <property type="entry name" value="WH_DNA-bd_sf"/>
</dbReference>
<name>A0ABS1SEV0_9MICO</name>